<dbReference type="InterPro" id="IPR058922">
    <property type="entry name" value="WHD_DRP"/>
</dbReference>
<dbReference type="Gene3D" id="3.40.50.300">
    <property type="entry name" value="P-loop containing nucleotide triphosphate hydrolases"/>
    <property type="match status" value="2"/>
</dbReference>
<dbReference type="eggNOG" id="KOG4658">
    <property type="taxonomic scope" value="Eukaryota"/>
</dbReference>
<evidence type="ECO:0000259" key="10">
    <source>
        <dbReference type="Pfam" id="PF23598"/>
    </source>
</evidence>
<evidence type="ECO:0000259" key="7">
    <source>
        <dbReference type="Pfam" id="PF00931"/>
    </source>
</evidence>
<dbReference type="GO" id="GO:0002758">
    <property type="term" value="P:innate immune response-activating signaling pathway"/>
    <property type="evidence" value="ECO:0007669"/>
    <property type="project" value="UniProtKB-ARBA"/>
</dbReference>
<dbReference type="Gene3D" id="1.10.10.10">
    <property type="entry name" value="Winged helix-like DNA-binding domain superfamily/Winged helix DNA-binding domain"/>
    <property type="match status" value="1"/>
</dbReference>
<dbReference type="InterPro" id="IPR055414">
    <property type="entry name" value="LRR_R13L4/SHOC2-like"/>
</dbReference>
<dbReference type="SUPFAM" id="SSF52047">
    <property type="entry name" value="RNI-like"/>
    <property type="match status" value="1"/>
</dbReference>
<feature type="domain" description="Disease resistance R13L4/SHOC-2-like LRR" evidence="10">
    <location>
        <begin position="823"/>
        <end position="923"/>
    </location>
</feature>
<dbReference type="Pfam" id="PF23598">
    <property type="entry name" value="LRR_14"/>
    <property type="match status" value="2"/>
</dbReference>
<dbReference type="CDD" id="cd14798">
    <property type="entry name" value="RX-CC_like"/>
    <property type="match status" value="1"/>
</dbReference>
<dbReference type="InterPro" id="IPR038005">
    <property type="entry name" value="RX-like_CC"/>
</dbReference>
<dbReference type="Pfam" id="PF18052">
    <property type="entry name" value="Rx_N"/>
    <property type="match status" value="1"/>
</dbReference>
<dbReference type="PRINTS" id="PR00364">
    <property type="entry name" value="DISEASERSIST"/>
</dbReference>
<dbReference type="OrthoDB" id="6161812at2759"/>
<evidence type="ECO:0000259" key="9">
    <source>
        <dbReference type="Pfam" id="PF23559"/>
    </source>
</evidence>
<keyword evidence="4" id="KW-0547">Nucleotide-binding</keyword>
<protein>
    <submittedName>
        <fullName evidence="11">Disease resistance protein RPM1</fullName>
    </submittedName>
</protein>
<dbReference type="InterPro" id="IPR002182">
    <property type="entry name" value="NB-ARC"/>
</dbReference>
<feature type="domain" description="NB-ARC" evidence="7">
    <location>
        <begin position="181"/>
        <end position="355"/>
    </location>
</feature>
<evidence type="ECO:0000256" key="2">
    <source>
        <dbReference type="ARBA" id="ARBA00022614"/>
    </source>
</evidence>
<dbReference type="GO" id="GO:0043531">
    <property type="term" value="F:ADP binding"/>
    <property type="evidence" value="ECO:0007669"/>
    <property type="project" value="InterPro"/>
</dbReference>
<evidence type="ECO:0000313" key="11">
    <source>
        <dbReference type="EMBL" id="EMS53266.1"/>
    </source>
</evidence>
<feature type="domain" description="Disease resistance protein winged helix" evidence="9">
    <location>
        <begin position="698"/>
        <end position="771"/>
    </location>
</feature>
<dbReference type="GO" id="GO:0042742">
    <property type="term" value="P:defense response to bacterium"/>
    <property type="evidence" value="ECO:0007669"/>
    <property type="project" value="UniProtKB-ARBA"/>
</dbReference>
<evidence type="ECO:0000256" key="3">
    <source>
        <dbReference type="ARBA" id="ARBA00022737"/>
    </source>
</evidence>
<dbReference type="GO" id="GO:0009626">
    <property type="term" value="P:plant-type hypersensitive response"/>
    <property type="evidence" value="ECO:0007669"/>
    <property type="project" value="UniProtKB-ARBA"/>
</dbReference>
<dbReference type="InterPro" id="IPR032675">
    <property type="entry name" value="LRR_dom_sf"/>
</dbReference>
<dbReference type="Gene3D" id="1.20.5.4130">
    <property type="match status" value="1"/>
</dbReference>
<comment type="similarity">
    <text evidence="1">Belongs to the disease resistance NB-LRR family.</text>
</comment>
<dbReference type="InterPro" id="IPR041118">
    <property type="entry name" value="Rx_N"/>
</dbReference>
<dbReference type="Gene3D" id="3.80.10.10">
    <property type="entry name" value="Ribonuclease Inhibitor"/>
    <property type="match status" value="2"/>
</dbReference>
<dbReference type="OMA" id="QADHAFI"/>
<dbReference type="Pfam" id="PF23559">
    <property type="entry name" value="WHD_DRP"/>
    <property type="match status" value="1"/>
</dbReference>
<dbReference type="Pfam" id="PF00931">
    <property type="entry name" value="NB-ARC"/>
    <property type="match status" value="2"/>
</dbReference>
<dbReference type="EMBL" id="KD196806">
    <property type="protein sequence ID" value="EMS53266.1"/>
    <property type="molecule type" value="Genomic_DNA"/>
</dbReference>
<gene>
    <name evidence="11" type="ORF">TRIUR3_20338</name>
</gene>
<evidence type="ECO:0000256" key="4">
    <source>
        <dbReference type="ARBA" id="ARBA00022741"/>
    </source>
</evidence>
<evidence type="ECO:0000256" key="5">
    <source>
        <dbReference type="ARBA" id="ARBA00022821"/>
    </source>
</evidence>
<feature type="domain" description="Disease resistance N-terminal" evidence="8">
    <location>
        <begin position="13"/>
        <end position="95"/>
    </location>
</feature>
<dbReference type="InterPro" id="IPR027417">
    <property type="entry name" value="P-loop_NTPase"/>
</dbReference>
<dbReference type="AlphaFoldDB" id="M7Z1D3"/>
<feature type="domain" description="Disease resistance R13L4/SHOC-2-like LRR" evidence="10">
    <location>
        <begin position="983"/>
        <end position="1229"/>
    </location>
</feature>
<feature type="domain" description="NB-ARC" evidence="7">
    <location>
        <begin position="430"/>
        <end position="609"/>
    </location>
</feature>
<keyword evidence="5" id="KW-0611">Plant defense</keyword>
<dbReference type="SUPFAM" id="SSF52540">
    <property type="entry name" value="P-loop containing nucleoside triphosphate hydrolases"/>
    <property type="match status" value="2"/>
</dbReference>
<dbReference type="FunFam" id="1.10.10.10:FF:000322">
    <property type="entry name" value="Probable disease resistance protein At1g63360"/>
    <property type="match status" value="1"/>
</dbReference>
<accession>M7Z1D3</accession>
<dbReference type="InterPro" id="IPR036388">
    <property type="entry name" value="WH-like_DNA-bd_sf"/>
</dbReference>
<evidence type="ECO:0000256" key="6">
    <source>
        <dbReference type="ARBA" id="ARBA00023054"/>
    </source>
</evidence>
<dbReference type="STRING" id="4572.M7Z1D3"/>
<name>M7Z1D3_TRIUA</name>
<keyword evidence="2" id="KW-0433">Leucine-rich repeat</keyword>
<dbReference type="InterPro" id="IPR042197">
    <property type="entry name" value="Apaf_helical"/>
</dbReference>
<keyword evidence="3" id="KW-0677">Repeat</keyword>
<proteinExistence type="inferred from homology"/>
<dbReference type="InterPro" id="IPR044974">
    <property type="entry name" value="Disease_R_plants"/>
</dbReference>
<sequence>MEATVVSVAKSVLNGALGRARSAAADEVSLRVGVQRDLAFINDEFEMMQTFLMAADEDRAQKKLVKTWVKQVRDLGYDAEDCLQDFGIHLQKTSRWCFLRTLLARRRISKDIKVLKSRVEDVSQRNLRYRLIEDSTSKPATDTERSTNISREAIFCSDGPRITVVKTDEPKVDLRRLITSTDDQALRVISVWGESGDDLKKLSVIREVYDNQEIRTKFGCRAWFKLMDPFNPNDFLQCLLRQFYWASLQENGKTQQGAATGVGVLKKMEMVAADGHLIDEFDRYVNENRYLIVIDGLSTIVEWDWIKTCFPDKKNGSRIIVSMEQVEIARLCTGHSAQVAKLELLSSRQPLYLFYDKPESSSNNVTSADSIQVVVTDHIVEEDQPVSMCGTSSHDLFPEKDSNTATGKSLTRNWTMKAALEQPQLVGREGAMSEVIKLIREEGDHLHVISVWGMGGMGKTTLVRSVYGSEELSGMFQKRAWVTILHPFNREQFFRSLAMQLHSDDTGKDVSLMGDGTEKRLQVMEIADLIKETFRLLDRLTYLIVLDDLSSNTEWDSIIPHFPKDEMASRIIITTREASVASRCSKKYKLRSLGDDAALDLFKKKVFSGTEMVDLTGTMRDQAELILKKCDGLPLAIATIGGFLATKPKTSLEWRKLNDHISVELENNPELEMIKTVLMSSYDGLPYHLKSCLLYFSIFPEDKNVRHGRLIRRWIAEGYSKEMRTKTAEEVAEEYFTDIINRSMVQQLKTRAPYTGKITDSCQVHDLMREICISKSDEENLVFVLDEHCTLQPTDKIRHLVVRGSWSRDQKKKVLGSVLDVSHIRSLTVFGEWKSFFISKKMRLLRVLDLEDTENLRDHDLAPIGKLHHLKYLSLRGCLYIYHLPDSFGNLSELETLDIRSTFVVTLPASITKLSKLKYFRAGLVPTDDVLPSSYVREIDQPLKEFGLAAYKSYVQKKSIHDLDAVPYLFFQARIWLRGWDEHGMKVPRGIGRMKALHTLGVVNIARARAMPKELKKLTWLRKLGVTGINKKNCKELCSAIVNHGRLLSLSMRTEGEPGLEGCLDDLSPPPDSLQSLKLYGYLVKLPTWIEQLQMLTKLTLRSTQLEYHAILVLAKLPNLAILRLCDGSFRWAELNFHFCPESFKSLTALELEFLPGLNSVEFEQNAMPNLELIRVLHCFYGGADGFSGIQFLSGLKEVSLKGHKGDFNEKFKKDLREQLSKNSNKPNLKMEDMAKWLSAAPAPAPILNSKFETNN</sequence>
<dbReference type="PANTHER" id="PTHR23155:SF1114">
    <property type="entry name" value="OS02G0475500 PROTEIN"/>
    <property type="match status" value="1"/>
</dbReference>
<dbReference type="Gene3D" id="1.10.8.430">
    <property type="entry name" value="Helical domain of apoptotic protease-activating factors"/>
    <property type="match status" value="1"/>
</dbReference>
<reference evidence="11" key="1">
    <citation type="journal article" date="2013" name="Nature">
        <title>Draft genome of the wheat A-genome progenitor Triticum urartu.</title>
        <authorList>
            <person name="Ling H.Q."/>
            <person name="Zhao S."/>
            <person name="Liu D."/>
            <person name="Wang J."/>
            <person name="Sun H."/>
            <person name="Zhang C."/>
            <person name="Fan H."/>
            <person name="Li D."/>
            <person name="Dong L."/>
            <person name="Tao Y."/>
            <person name="Gao C."/>
            <person name="Wu H."/>
            <person name="Li Y."/>
            <person name="Cui Y."/>
            <person name="Guo X."/>
            <person name="Zheng S."/>
            <person name="Wang B."/>
            <person name="Yu K."/>
            <person name="Liang Q."/>
            <person name="Yang W."/>
            <person name="Lou X."/>
            <person name="Chen J."/>
            <person name="Feng M."/>
            <person name="Jian J."/>
            <person name="Zhang X."/>
            <person name="Luo G."/>
            <person name="Jiang Y."/>
            <person name="Liu J."/>
            <person name="Wang Z."/>
            <person name="Sha Y."/>
            <person name="Zhang B."/>
            <person name="Wu H."/>
            <person name="Tang D."/>
            <person name="Shen Q."/>
            <person name="Xue P."/>
            <person name="Zou S."/>
            <person name="Wang X."/>
            <person name="Liu X."/>
            <person name="Wang F."/>
            <person name="Yang Y."/>
            <person name="An X."/>
            <person name="Dong Z."/>
            <person name="Zhang K."/>
            <person name="Zhang X."/>
            <person name="Luo M.C."/>
            <person name="Dvorak J."/>
            <person name="Tong Y."/>
            <person name="Wang J."/>
            <person name="Yang H."/>
            <person name="Li Z."/>
            <person name="Wang D."/>
            <person name="Zhang A."/>
            <person name="Wang J."/>
        </authorList>
    </citation>
    <scope>NUCLEOTIDE SEQUENCE</scope>
</reference>
<dbReference type="PANTHER" id="PTHR23155">
    <property type="entry name" value="DISEASE RESISTANCE PROTEIN RP"/>
    <property type="match status" value="1"/>
</dbReference>
<evidence type="ECO:0000256" key="1">
    <source>
        <dbReference type="ARBA" id="ARBA00008894"/>
    </source>
</evidence>
<keyword evidence="6" id="KW-0175">Coiled coil</keyword>
<organism evidence="11">
    <name type="scientific">Triticum urartu</name>
    <name type="common">Red wild einkorn</name>
    <name type="synonym">Crithodium urartu</name>
    <dbReference type="NCBI Taxonomy" id="4572"/>
    <lineage>
        <taxon>Eukaryota</taxon>
        <taxon>Viridiplantae</taxon>
        <taxon>Streptophyta</taxon>
        <taxon>Embryophyta</taxon>
        <taxon>Tracheophyta</taxon>
        <taxon>Spermatophyta</taxon>
        <taxon>Magnoliopsida</taxon>
        <taxon>Liliopsida</taxon>
        <taxon>Poales</taxon>
        <taxon>Poaceae</taxon>
        <taxon>BOP clade</taxon>
        <taxon>Pooideae</taxon>
        <taxon>Triticodae</taxon>
        <taxon>Triticeae</taxon>
        <taxon>Triticinae</taxon>
        <taxon>Triticum</taxon>
    </lineage>
</organism>
<evidence type="ECO:0000259" key="8">
    <source>
        <dbReference type="Pfam" id="PF18052"/>
    </source>
</evidence>